<dbReference type="OrthoDB" id="9808195at2"/>
<comment type="cofactor">
    <cofactor evidence="3">
        <name>Zn(2+)</name>
        <dbReference type="ChEBI" id="CHEBI:29105"/>
    </cofactor>
    <text evidence="3">Binds 2 Zn(2+) ions per subunit.</text>
</comment>
<dbReference type="InterPro" id="IPR010158">
    <property type="entry name" value="Amidase_Cbmase"/>
</dbReference>
<keyword evidence="2 6" id="KW-0378">Hydrolase</keyword>
<reference evidence="6 7" key="1">
    <citation type="submission" date="2016-09" db="EMBL/GenBank/DDBJ databases">
        <title>Draft genome sequence of the soil isolate, Lysinibacillus fusiformis M5, a potential hypoxanthine producer.</title>
        <authorList>
            <person name="Gallegos-Monterrosa R."/>
            <person name="Maroti G."/>
            <person name="Balint B."/>
            <person name="Kovacs A.T."/>
        </authorList>
    </citation>
    <scope>NUCLEOTIDE SEQUENCE [LARGE SCALE GENOMIC DNA]</scope>
    <source>
        <strain evidence="6 7">M5</strain>
    </source>
</reference>
<keyword evidence="3" id="KW-0862">Zinc</keyword>
<comment type="caution">
    <text evidence="6">The sequence shown here is derived from an EMBL/GenBank/DDBJ whole genome shotgun (WGS) entry which is preliminary data.</text>
</comment>
<dbReference type="Pfam" id="PF01546">
    <property type="entry name" value="Peptidase_M20"/>
    <property type="match status" value="1"/>
</dbReference>
<sequence>MDIQSTFEMLDKKFTGFGGLEQGGITRLLYSQEWNDAVRELEKTFKEEGLEASFDDIGNLTGRLVGSKYPEETILTGSHIDTVVEGGHLDGQFGILAALVAVKYLKAKHGQPLRSLEVLSLAEEEGSRFPYTFWGSKNFFNLAKKSDVETIADAEGIKFEDAMRKSGFDYRKTTDVRNDIKAFVEIHIEQGKVLETENKTIGVVNGIVGQKRFTINLKGEANHAGTTPMSLRRDTVVAYSEIVSNLTKRAREIGEPLVLTFGHITLVPNTVNVVPGEITFSVDCRHIDQQILNDFATEIEDKIKLVAEANSMTYDINLWMDEAPTLMDKKIVQIIEQAAKNNVGNQYKVMPSGAGHDSQIFAQYVPTAMLFVPSIGGISHNISEETKIEDLVKGIEVLSDVLYELAYKE</sequence>
<feature type="binding site" evidence="3">
    <location>
        <position position="90"/>
    </location>
    <ligand>
        <name>Zn(2+)</name>
        <dbReference type="ChEBI" id="CHEBI:29105"/>
        <label>1</label>
    </ligand>
</feature>
<dbReference type="Gene3D" id="3.40.630.10">
    <property type="entry name" value="Zn peptidases"/>
    <property type="match status" value="1"/>
</dbReference>
<evidence type="ECO:0000256" key="1">
    <source>
        <dbReference type="ARBA" id="ARBA00006153"/>
    </source>
</evidence>
<dbReference type="PANTHER" id="PTHR32494:SF5">
    <property type="entry name" value="ALLANTOATE AMIDOHYDROLASE"/>
    <property type="match status" value="1"/>
</dbReference>
<dbReference type="SUPFAM" id="SSF53187">
    <property type="entry name" value="Zn-dependent exopeptidases"/>
    <property type="match status" value="1"/>
</dbReference>
<evidence type="ECO:0000313" key="7">
    <source>
        <dbReference type="Proteomes" id="UP000094784"/>
    </source>
</evidence>
<dbReference type="GO" id="GO:0042803">
    <property type="term" value="F:protein homodimerization activity"/>
    <property type="evidence" value="ECO:0007669"/>
    <property type="project" value="InterPro"/>
</dbReference>
<feature type="binding site" evidence="3">
    <location>
        <position position="380"/>
    </location>
    <ligand>
        <name>Zn(2+)</name>
        <dbReference type="ChEBI" id="CHEBI:29105"/>
        <label>2</label>
    </ligand>
</feature>
<dbReference type="Pfam" id="PF07687">
    <property type="entry name" value="M20_dimer"/>
    <property type="match status" value="1"/>
</dbReference>
<dbReference type="InterPro" id="IPR017591">
    <property type="entry name" value="Allantoate_amidohydrolase"/>
</dbReference>
<dbReference type="Proteomes" id="UP000094784">
    <property type="component" value="Unassembled WGS sequence"/>
</dbReference>
<feature type="binding site" evidence="4">
    <location>
        <position position="285"/>
    </location>
    <ligand>
        <name>allantoate</name>
        <dbReference type="ChEBI" id="CHEBI:17536"/>
    </ligand>
</feature>
<feature type="binding site" evidence="3">
    <location>
        <position position="125"/>
    </location>
    <ligand>
        <name>Zn(2+)</name>
        <dbReference type="ChEBI" id="CHEBI:29105"/>
        <label>2</label>
    </ligand>
</feature>
<feature type="binding site" evidence="3">
    <location>
        <position position="79"/>
    </location>
    <ligand>
        <name>Zn(2+)</name>
        <dbReference type="ChEBI" id="CHEBI:29105"/>
        <label>1</label>
    </ligand>
</feature>
<keyword evidence="3" id="KW-0479">Metal-binding</keyword>
<evidence type="ECO:0000259" key="5">
    <source>
        <dbReference type="Pfam" id="PF07687"/>
    </source>
</evidence>
<evidence type="ECO:0000256" key="2">
    <source>
        <dbReference type="ARBA" id="ARBA00022801"/>
    </source>
</evidence>
<dbReference type="AlphaFoldDB" id="A0A1E4R7E9"/>
<evidence type="ECO:0000256" key="3">
    <source>
        <dbReference type="PIRSR" id="PIRSR001235-1"/>
    </source>
</evidence>
<feature type="binding site" evidence="3">
    <location>
        <position position="90"/>
    </location>
    <ligand>
        <name>Zn(2+)</name>
        <dbReference type="ChEBI" id="CHEBI:29105"/>
        <label>2</label>
    </ligand>
</feature>
<dbReference type="NCBIfam" id="TIGR01879">
    <property type="entry name" value="hydantase"/>
    <property type="match status" value="1"/>
</dbReference>
<proteinExistence type="inferred from homology"/>
<feature type="domain" description="Peptidase M20 dimerisation" evidence="5">
    <location>
        <begin position="206"/>
        <end position="305"/>
    </location>
</feature>
<protein>
    <submittedName>
        <fullName evidence="6">Allantoate amidohydrolase</fullName>
    </submittedName>
</protein>
<feature type="binding site" evidence="4">
    <location>
        <position position="212"/>
    </location>
    <ligand>
        <name>allantoate</name>
        <dbReference type="ChEBI" id="CHEBI:17536"/>
    </ligand>
</feature>
<name>A0A1E4R7E9_9BACI</name>
<dbReference type="CDD" id="cd03884">
    <property type="entry name" value="M20_bAS"/>
    <property type="match status" value="1"/>
</dbReference>
<accession>A0A1E4R7E9</accession>
<dbReference type="SUPFAM" id="SSF55031">
    <property type="entry name" value="Bacterial exopeptidase dimerisation domain"/>
    <property type="match status" value="1"/>
</dbReference>
<feature type="binding site" evidence="4">
    <location>
        <position position="272"/>
    </location>
    <ligand>
        <name>allantoate</name>
        <dbReference type="ChEBI" id="CHEBI:17536"/>
    </ligand>
</feature>
<comment type="similarity">
    <text evidence="1">Belongs to the peptidase M20 family.</text>
</comment>
<dbReference type="EMBL" id="MECQ01000001">
    <property type="protein sequence ID" value="ODV56395.1"/>
    <property type="molecule type" value="Genomic_DNA"/>
</dbReference>
<dbReference type="InterPro" id="IPR036264">
    <property type="entry name" value="Bact_exopeptidase_dim_dom"/>
</dbReference>
<dbReference type="GO" id="GO:0009442">
    <property type="term" value="P:allantoin assimilation pathway"/>
    <property type="evidence" value="ECO:0007669"/>
    <property type="project" value="InterPro"/>
</dbReference>
<feature type="binding site" evidence="3">
    <location>
        <position position="187"/>
    </location>
    <ligand>
        <name>Zn(2+)</name>
        <dbReference type="ChEBI" id="CHEBI:29105"/>
        <label>1</label>
    </ligand>
</feature>
<dbReference type="NCBIfam" id="NF006771">
    <property type="entry name" value="PRK09290.1-5"/>
    <property type="match status" value="1"/>
</dbReference>
<dbReference type="PANTHER" id="PTHR32494">
    <property type="entry name" value="ALLANTOATE DEIMINASE-RELATED"/>
    <property type="match status" value="1"/>
</dbReference>
<dbReference type="Gene3D" id="3.30.70.360">
    <property type="match status" value="1"/>
</dbReference>
<dbReference type="InterPro" id="IPR002933">
    <property type="entry name" value="Peptidase_M20"/>
</dbReference>
<dbReference type="PIRSF" id="PIRSF001235">
    <property type="entry name" value="Amidase_carbamoylase"/>
    <property type="match status" value="1"/>
</dbReference>
<dbReference type="RefSeq" id="WP_069481388.1">
    <property type="nucleotide sequence ID" value="NZ_KV766182.1"/>
</dbReference>
<dbReference type="GO" id="GO:0030145">
    <property type="term" value="F:manganese ion binding"/>
    <property type="evidence" value="ECO:0007669"/>
    <property type="project" value="InterPro"/>
</dbReference>
<evidence type="ECO:0000256" key="4">
    <source>
        <dbReference type="PIRSR" id="PIRSR001235-2"/>
    </source>
</evidence>
<dbReference type="NCBIfam" id="TIGR03176">
    <property type="entry name" value="AllC"/>
    <property type="match status" value="1"/>
</dbReference>
<dbReference type="NCBIfam" id="NF006768">
    <property type="entry name" value="PRK09290.1-1"/>
    <property type="match status" value="1"/>
</dbReference>
<evidence type="ECO:0000313" key="6">
    <source>
        <dbReference type="EMBL" id="ODV56395.1"/>
    </source>
</evidence>
<gene>
    <name evidence="6" type="ORF">BG258_11050</name>
</gene>
<dbReference type="InterPro" id="IPR011650">
    <property type="entry name" value="Peptidase_M20_dimer"/>
</dbReference>
<dbReference type="GO" id="GO:0047652">
    <property type="term" value="F:allantoate deiminase activity"/>
    <property type="evidence" value="ECO:0007669"/>
    <property type="project" value="InterPro"/>
</dbReference>
<organism evidence="6 7">
    <name type="scientific">Lysinibacillus fusiformis</name>
    <dbReference type="NCBI Taxonomy" id="28031"/>
    <lineage>
        <taxon>Bacteria</taxon>
        <taxon>Bacillati</taxon>
        <taxon>Bacillota</taxon>
        <taxon>Bacilli</taxon>
        <taxon>Bacillales</taxon>
        <taxon>Bacillaceae</taxon>
        <taxon>Lysinibacillus</taxon>
    </lineage>
</organism>